<name>A0A428YB77_KIBAR</name>
<sequence>MGGEGKPRQNSHTLTGRHHGLHQHIIVRHLMVQHRPERHASTVPNEPFLAHRTPCDNRDRPQFLHIDGLL</sequence>
<dbReference type="Proteomes" id="UP000287547">
    <property type="component" value="Unassembled WGS sequence"/>
</dbReference>
<feature type="region of interest" description="Disordered" evidence="1">
    <location>
        <begin position="36"/>
        <end position="60"/>
    </location>
</feature>
<dbReference type="EMBL" id="QHKI01000092">
    <property type="protein sequence ID" value="RSM64845.1"/>
    <property type="molecule type" value="Genomic_DNA"/>
</dbReference>
<protein>
    <submittedName>
        <fullName evidence="2">Uncharacterized protein</fullName>
    </submittedName>
</protein>
<organism evidence="2 3">
    <name type="scientific">Kibdelosporangium aridum</name>
    <dbReference type="NCBI Taxonomy" id="2030"/>
    <lineage>
        <taxon>Bacteria</taxon>
        <taxon>Bacillati</taxon>
        <taxon>Actinomycetota</taxon>
        <taxon>Actinomycetes</taxon>
        <taxon>Pseudonocardiales</taxon>
        <taxon>Pseudonocardiaceae</taxon>
        <taxon>Kibdelosporangium</taxon>
    </lineage>
</organism>
<accession>A0A428YB77</accession>
<dbReference type="AlphaFoldDB" id="A0A428YB77"/>
<proteinExistence type="predicted"/>
<evidence type="ECO:0000313" key="3">
    <source>
        <dbReference type="Proteomes" id="UP000287547"/>
    </source>
</evidence>
<evidence type="ECO:0000256" key="1">
    <source>
        <dbReference type="SAM" id="MobiDB-lite"/>
    </source>
</evidence>
<gene>
    <name evidence="2" type="ORF">DMH04_50395</name>
</gene>
<reference evidence="2 3" key="1">
    <citation type="submission" date="2018-05" db="EMBL/GenBank/DDBJ databases">
        <title>Evolution of GPA BGCs.</title>
        <authorList>
            <person name="Waglechner N."/>
            <person name="Wright G.D."/>
        </authorList>
    </citation>
    <scope>NUCLEOTIDE SEQUENCE [LARGE SCALE GENOMIC DNA]</scope>
    <source>
        <strain evidence="2 3">A82846</strain>
    </source>
</reference>
<feature type="region of interest" description="Disordered" evidence="1">
    <location>
        <begin position="1"/>
        <end position="22"/>
    </location>
</feature>
<evidence type="ECO:0000313" key="2">
    <source>
        <dbReference type="EMBL" id="RSM64845.1"/>
    </source>
</evidence>
<comment type="caution">
    <text evidence="2">The sequence shown here is derived from an EMBL/GenBank/DDBJ whole genome shotgun (WGS) entry which is preliminary data.</text>
</comment>